<comment type="similarity">
    <text evidence="1 4">Belongs to the short-chain dehydrogenases/reductases (SDR) family.</text>
</comment>
<keyword evidence="6" id="KW-1185">Reference proteome</keyword>
<keyword evidence="2" id="KW-0521">NADP</keyword>
<protein>
    <recommendedName>
        <fullName evidence="7">Oxidoreductase</fullName>
    </recommendedName>
</protein>
<dbReference type="AlphaFoldDB" id="A0AAN7AL47"/>
<evidence type="ECO:0000313" key="6">
    <source>
        <dbReference type="Proteomes" id="UP001302126"/>
    </source>
</evidence>
<dbReference type="Gene3D" id="3.40.50.720">
    <property type="entry name" value="NAD(P)-binding Rossmann-like Domain"/>
    <property type="match status" value="1"/>
</dbReference>
<sequence>MASSRKKTILITGTSTSSIGASLAASFASLGPKYHIYATARDPGKIPASLSSLPNVTVLALDVASPDSISAAVASVSEGLDILINNAGIGYTTPLLDASLPRAQALFDVNLFARVIQAFSPLLIKSKGKVVNISSEGAVVYTPWIGVYSSSKAALNTLTDTLRLELQPLGVKVMGVMVGTVATKFHQNEAEVTLPRESRYRVIEGTIAAWGRGIKGPEGGGVEELAEGLVKEILGDDKRWVWIGRNSTE</sequence>
<dbReference type="SUPFAM" id="SSF51735">
    <property type="entry name" value="NAD(P)-binding Rossmann-fold domains"/>
    <property type="match status" value="1"/>
</dbReference>
<evidence type="ECO:0008006" key="7">
    <source>
        <dbReference type="Google" id="ProtNLM"/>
    </source>
</evidence>
<dbReference type="GO" id="GO:0005811">
    <property type="term" value="C:lipid droplet"/>
    <property type="evidence" value="ECO:0007669"/>
    <property type="project" value="TreeGrafter"/>
</dbReference>
<dbReference type="PRINTS" id="PR00080">
    <property type="entry name" value="SDRFAMILY"/>
</dbReference>
<dbReference type="GO" id="GO:0005783">
    <property type="term" value="C:endoplasmic reticulum"/>
    <property type="evidence" value="ECO:0007669"/>
    <property type="project" value="TreeGrafter"/>
</dbReference>
<proteinExistence type="inferred from homology"/>
<dbReference type="EMBL" id="MU864375">
    <property type="protein sequence ID" value="KAK4189460.1"/>
    <property type="molecule type" value="Genomic_DNA"/>
</dbReference>
<dbReference type="Proteomes" id="UP001302126">
    <property type="component" value="Unassembled WGS sequence"/>
</dbReference>
<evidence type="ECO:0000256" key="1">
    <source>
        <dbReference type="ARBA" id="ARBA00006484"/>
    </source>
</evidence>
<dbReference type="PANTHER" id="PTHR44169:SF6">
    <property type="entry name" value="NADPH-DEPENDENT 1-ACYLDIHYDROXYACETONE PHOSPHATE REDUCTASE"/>
    <property type="match status" value="1"/>
</dbReference>
<dbReference type="InterPro" id="IPR002347">
    <property type="entry name" value="SDR_fam"/>
</dbReference>
<gene>
    <name evidence="5" type="ORF">QBC35DRAFT_530850</name>
</gene>
<evidence type="ECO:0000313" key="5">
    <source>
        <dbReference type="EMBL" id="KAK4189460.1"/>
    </source>
</evidence>
<accession>A0AAN7AL47</accession>
<dbReference type="GO" id="GO:0019433">
    <property type="term" value="P:triglyceride catabolic process"/>
    <property type="evidence" value="ECO:0007669"/>
    <property type="project" value="TreeGrafter"/>
</dbReference>
<dbReference type="Pfam" id="PF00106">
    <property type="entry name" value="adh_short"/>
    <property type="match status" value="1"/>
</dbReference>
<organism evidence="5 6">
    <name type="scientific">Podospora australis</name>
    <dbReference type="NCBI Taxonomy" id="1536484"/>
    <lineage>
        <taxon>Eukaryota</taxon>
        <taxon>Fungi</taxon>
        <taxon>Dikarya</taxon>
        <taxon>Ascomycota</taxon>
        <taxon>Pezizomycotina</taxon>
        <taxon>Sordariomycetes</taxon>
        <taxon>Sordariomycetidae</taxon>
        <taxon>Sordariales</taxon>
        <taxon>Podosporaceae</taxon>
        <taxon>Podospora</taxon>
    </lineage>
</organism>
<dbReference type="PRINTS" id="PR00081">
    <property type="entry name" value="GDHRDH"/>
</dbReference>
<dbReference type="InterPro" id="IPR036291">
    <property type="entry name" value="NAD(P)-bd_dom_sf"/>
</dbReference>
<dbReference type="GO" id="GO:0004806">
    <property type="term" value="F:triacylglycerol lipase activity"/>
    <property type="evidence" value="ECO:0007669"/>
    <property type="project" value="TreeGrafter"/>
</dbReference>
<name>A0AAN7AL47_9PEZI</name>
<keyword evidence="3" id="KW-0560">Oxidoreductase</keyword>
<evidence type="ECO:0000256" key="3">
    <source>
        <dbReference type="ARBA" id="ARBA00023002"/>
    </source>
</evidence>
<reference evidence="5" key="1">
    <citation type="journal article" date="2023" name="Mol. Phylogenet. Evol.">
        <title>Genome-scale phylogeny and comparative genomics of the fungal order Sordariales.</title>
        <authorList>
            <person name="Hensen N."/>
            <person name="Bonometti L."/>
            <person name="Westerberg I."/>
            <person name="Brannstrom I.O."/>
            <person name="Guillou S."/>
            <person name="Cros-Aarteil S."/>
            <person name="Calhoun S."/>
            <person name="Haridas S."/>
            <person name="Kuo A."/>
            <person name="Mondo S."/>
            <person name="Pangilinan J."/>
            <person name="Riley R."/>
            <person name="LaButti K."/>
            <person name="Andreopoulos B."/>
            <person name="Lipzen A."/>
            <person name="Chen C."/>
            <person name="Yan M."/>
            <person name="Daum C."/>
            <person name="Ng V."/>
            <person name="Clum A."/>
            <person name="Steindorff A."/>
            <person name="Ohm R.A."/>
            <person name="Martin F."/>
            <person name="Silar P."/>
            <person name="Natvig D.O."/>
            <person name="Lalanne C."/>
            <person name="Gautier V."/>
            <person name="Ament-Velasquez S.L."/>
            <person name="Kruys A."/>
            <person name="Hutchinson M.I."/>
            <person name="Powell A.J."/>
            <person name="Barry K."/>
            <person name="Miller A.N."/>
            <person name="Grigoriev I.V."/>
            <person name="Debuchy R."/>
            <person name="Gladieux P."/>
            <person name="Hiltunen Thoren M."/>
            <person name="Johannesson H."/>
        </authorList>
    </citation>
    <scope>NUCLEOTIDE SEQUENCE</scope>
    <source>
        <strain evidence="5">PSN309</strain>
    </source>
</reference>
<dbReference type="GO" id="GO:0006654">
    <property type="term" value="P:phosphatidic acid biosynthetic process"/>
    <property type="evidence" value="ECO:0007669"/>
    <property type="project" value="TreeGrafter"/>
</dbReference>
<dbReference type="GO" id="GO:0000140">
    <property type="term" value="F:acylglycerone-phosphate reductase (NADP+) activity"/>
    <property type="evidence" value="ECO:0007669"/>
    <property type="project" value="TreeGrafter"/>
</dbReference>
<dbReference type="InterPro" id="IPR020904">
    <property type="entry name" value="Sc_DH/Rdtase_CS"/>
</dbReference>
<dbReference type="PROSITE" id="PS00061">
    <property type="entry name" value="ADH_SHORT"/>
    <property type="match status" value="1"/>
</dbReference>
<evidence type="ECO:0000256" key="4">
    <source>
        <dbReference type="RuleBase" id="RU000363"/>
    </source>
</evidence>
<dbReference type="PANTHER" id="PTHR44169">
    <property type="entry name" value="NADPH-DEPENDENT 1-ACYLDIHYDROXYACETONE PHOSPHATE REDUCTASE"/>
    <property type="match status" value="1"/>
</dbReference>
<comment type="caution">
    <text evidence="5">The sequence shown here is derived from an EMBL/GenBank/DDBJ whole genome shotgun (WGS) entry which is preliminary data.</text>
</comment>
<evidence type="ECO:0000256" key="2">
    <source>
        <dbReference type="ARBA" id="ARBA00022857"/>
    </source>
</evidence>
<reference evidence="5" key="2">
    <citation type="submission" date="2023-05" db="EMBL/GenBank/DDBJ databases">
        <authorList>
            <consortium name="Lawrence Berkeley National Laboratory"/>
            <person name="Steindorff A."/>
            <person name="Hensen N."/>
            <person name="Bonometti L."/>
            <person name="Westerberg I."/>
            <person name="Brannstrom I.O."/>
            <person name="Guillou S."/>
            <person name="Cros-Aarteil S."/>
            <person name="Calhoun S."/>
            <person name="Haridas S."/>
            <person name="Kuo A."/>
            <person name="Mondo S."/>
            <person name="Pangilinan J."/>
            <person name="Riley R."/>
            <person name="Labutti K."/>
            <person name="Andreopoulos B."/>
            <person name="Lipzen A."/>
            <person name="Chen C."/>
            <person name="Yanf M."/>
            <person name="Daum C."/>
            <person name="Ng V."/>
            <person name="Clum A."/>
            <person name="Ohm R."/>
            <person name="Martin F."/>
            <person name="Silar P."/>
            <person name="Natvig D."/>
            <person name="Lalanne C."/>
            <person name="Gautier V."/>
            <person name="Ament-Velasquez S.L."/>
            <person name="Kruys A."/>
            <person name="Hutchinson M.I."/>
            <person name="Powell A.J."/>
            <person name="Barry K."/>
            <person name="Miller A.N."/>
            <person name="Grigoriev I.V."/>
            <person name="Debuchy R."/>
            <person name="Gladieux P."/>
            <person name="Thoren M.H."/>
            <person name="Johannesson H."/>
        </authorList>
    </citation>
    <scope>NUCLEOTIDE SEQUENCE</scope>
    <source>
        <strain evidence="5">PSN309</strain>
    </source>
</reference>